<organism evidence="3 4">
    <name type="scientific">Aedes albopictus</name>
    <name type="common">Asian tiger mosquito</name>
    <name type="synonym">Stegomyia albopicta</name>
    <dbReference type="NCBI Taxonomy" id="7160"/>
    <lineage>
        <taxon>Eukaryota</taxon>
        <taxon>Metazoa</taxon>
        <taxon>Ecdysozoa</taxon>
        <taxon>Arthropoda</taxon>
        <taxon>Hexapoda</taxon>
        <taxon>Insecta</taxon>
        <taxon>Pterygota</taxon>
        <taxon>Neoptera</taxon>
        <taxon>Endopterygota</taxon>
        <taxon>Diptera</taxon>
        <taxon>Nematocera</taxon>
        <taxon>Culicoidea</taxon>
        <taxon>Culicidae</taxon>
        <taxon>Culicinae</taxon>
        <taxon>Aedini</taxon>
        <taxon>Aedes</taxon>
        <taxon>Stegomyia</taxon>
    </lineage>
</organism>
<evidence type="ECO:0000313" key="4">
    <source>
        <dbReference type="Proteomes" id="UP000069940"/>
    </source>
</evidence>
<dbReference type="InterPro" id="IPR012337">
    <property type="entry name" value="RNaseH-like_sf"/>
</dbReference>
<reference evidence="3" key="2">
    <citation type="submission" date="2025-05" db="UniProtKB">
        <authorList>
            <consortium name="EnsemblMetazoa"/>
        </authorList>
    </citation>
    <scope>IDENTIFICATION</scope>
    <source>
        <strain evidence="3">Foshan</strain>
    </source>
</reference>
<dbReference type="Pfam" id="PF18701">
    <property type="entry name" value="DUF5641"/>
    <property type="match status" value="1"/>
</dbReference>
<dbReference type="GeneID" id="134287318"/>
<dbReference type="EnsemblMetazoa" id="AALFPA23_017657.R25877">
    <property type="protein sequence ID" value="AALFPA23_017657.P25877"/>
    <property type="gene ID" value="AALFPA23_017657"/>
</dbReference>
<dbReference type="Proteomes" id="UP000069940">
    <property type="component" value="Unassembled WGS sequence"/>
</dbReference>
<feature type="region of interest" description="Disordered" evidence="1">
    <location>
        <begin position="321"/>
        <end position="342"/>
    </location>
</feature>
<protein>
    <recommendedName>
        <fullName evidence="2">Integrase catalytic domain-containing protein</fullName>
    </recommendedName>
</protein>
<reference evidence="4" key="1">
    <citation type="journal article" date="2015" name="Proc. Natl. Acad. Sci. U.S.A.">
        <title>Genome sequence of the Asian Tiger mosquito, Aedes albopictus, reveals insights into its biology, genetics, and evolution.</title>
        <authorList>
            <person name="Chen X.G."/>
            <person name="Jiang X."/>
            <person name="Gu J."/>
            <person name="Xu M."/>
            <person name="Wu Y."/>
            <person name="Deng Y."/>
            <person name="Zhang C."/>
            <person name="Bonizzoni M."/>
            <person name="Dermauw W."/>
            <person name="Vontas J."/>
            <person name="Armbruster P."/>
            <person name="Huang X."/>
            <person name="Yang Y."/>
            <person name="Zhang H."/>
            <person name="He W."/>
            <person name="Peng H."/>
            <person name="Liu Y."/>
            <person name="Wu K."/>
            <person name="Chen J."/>
            <person name="Lirakis M."/>
            <person name="Topalis P."/>
            <person name="Van Leeuwen T."/>
            <person name="Hall A.B."/>
            <person name="Jiang X."/>
            <person name="Thorpe C."/>
            <person name="Mueller R.L."/>
            <person name="Sun C."/>
            <person name="Waterhouse R.M."/>
            <person name="Yan G."/>
            <person name="Tu Z.J."/>
            <person name="Fang X."/>
            <person name="James A.A."/>
        </authorList>
    </citation>
    <scope>NUCLEOTIDE SEQUENCE [LARGE SCALE GENOMIC DNA]</scope>
    <source>
        <strain evidence="4">Foshan</strain>
    </source>
</reference>
<dbReference type="InterPro" id="IPR001584">
    <property type="entry name" value="Integrase_cat-core"/>
</dbReference>
<dbReference type="Gene3D" id="3.30.420.10">
    <property type="entry name" value="Ribonuclease H-like superfamily/Ribonuclease H"/>
    <property type="match status" value="1"/>
</dbReference>
<dbReference type="InterPro" id="IPR040676">
    <property type="entry name" value="DUF5641"/>
</dbReference>
<evidence type="ECO:0000256" key="1">
    <source>
        <dbReference type="SAM" id="MobiDB-lite"/>
    </source>
</evidence>
<feature type="compositionally biased region" description="Low complexity" evidence="1">
    <location>
        <begin position="362"/>
        <end position="375"/>
    </location>
</feature>
<name>A0ABM1ZEF6_AEDAL</name>
<proteinExistence type="predicted"/>
<evidence type="ECO:0000313" key="3">
    <source>
        <dbReference type="EnsemblMetazoa" id="AALFPA23_017657.P25877"/>
    </source>
</evidence>
<dbReference type="PANTHER" id="PTHR47331">
    <property type="entry name" value="PHD-TYPE DOMAIN-CONTAINING PROTEIN"/>
    <property type="match status" value="1"/>
</dbReference>
<evidence type="ECO:0000259" key="2">
    <source>
        <dbReference type="PROSITE" id="PS50994"/>
    </source>
</evidence>
<feature type="compositionally biased region" description="Low complexity" evidence="1">
    <location>
        <begin position="324"/>
        <end position="333"/>
    </location>
</feature>
<feature type="compositionally biased region" description="Basic and acidic residues" evidence="1">
    <location>
        <begin position="430"/>
        <end position="445"/>
    </location>
</feature>
<feature type="compositionally biased region" description="Low complexity" evidence="1">
    <location>
        <begin position="384"/>
        <end position="394"/>
    </location>
</feature>
<sequence length="445" mass="50640">MMAALPSCRTDSFIYPFTHTGVDYFGPFEVAVNRSREKRWGAIFTCMSTRAVHIELAAKLDTDAFLLCFMNLQNRRGKVSHLYSDNGTNFVGAERELRELLEEVNKKMTSGQAIKLELSWHFNPPRAPHFGGAWERLIRIIKDNLKEMIGSRQNRSPPTAEVLRGALIQAEYFLNSRPLTNIPLDSEDDEVITPFHILIGRSGRFALPFSFKTNDLERKHWRLAIHYGKYFWRRWHNEYLPLIAQRPKWNKKVEPIRVNDIVVIADNDNERGQWLKGRVIEIMEARDKQVRSVKIKTSNGIYHRAATSVAVLDVYNRDETKMQTPTTTTTTHTSESSAPSAVQATTKQMEFNKVAAAATTTQTSGSSASSIVQATPTQTEFNETSVGTTTVQTTEHSEIETEETTTITKSATKKTKRDTENVDASITTLNDDRKTQNHRKNQEEK</sequence>
<feature type="region of interest" description="Disordered" evidence="1">
    <location>
        <begin position="362"/>
        <end position="445"/>
    </location>
</feature>
<accession>A0ABM1ZEF6</accession>
<dbReference type="InterPro" id="IPR036397">
    <property type="entry name" value="RNaseH_sf"/>
</dbReference>
<feature type="domain" description="Integrase catalytic" evidence="2">
    <location>
        <begin position="12"/>
        <end position="202"/>
    </location>
</feature>
<dbReference type="PROSITE" id="PS50994">
    <property type="entry name" value="INTEGRASE"/>
    <property type="match status" value="1"/>
</dbReference>
<dbReference type="SUPFAM" id="SSF53098">
    <property type="entry name" value="Ribonuclease H-like"/>
    <property type="match status" value="1"/>
</dbReference>
<keyword evidence="4" id="KW-1185">Reference proteome</keyword>
<dbReference type="RefSeq" id="XP_062704948.1">
    <property type="nucleotide sequence ID" value="XM_062848964.1"/>
</dbReference>